<dbReference type="Proteomes" id="UP000268844">
    <property type="component" value="Unassembled WGS sequence"/>
</dbReference>
<sequence length="119" mass="12912">MTNLPPLSAEGETLLDTIGEKKPTNHAIMLALRAVVFAYAPNASETVKYGGLHYTHGRPFCGIFSHSAHVTLEFSRGAEFHDGILLGNGTYRRHLRFTDPAAINVEQVGAYVAKACELA</sequence>
<gene>
    <name evidence="2" type="ORF">DEVEQU_01241</name>
</gene>
<evidence type="ECO:0000313" key="2">
    <source>
        <dbReference type="EMBL" id="VDS04110.1"/>
    </source>
</evidence>
<protein>
    <recommendedName>
        <fullName evidence="1">YdhG-like domain-containing protein</fullName>
    </recommendedName>
</protein>
<evidence type="ECO:0000313" key="3">
    <source>
        <dbReference type="Proteomes" id="UP000268844"/>
    </source>
</evidence>
<reference evidence="2 3" key="1">
    <citation type="submission" date="2018-12" db="EMBL/GenBank/DDBJ databases">
        <authorList>
            <person name="Criscuolo A."/>
        </authorList>
    </citation>
    <scope>NUCLEOTIDE SEQUENCE [LARGE SCALE GENOMIC DNA]</scope>
    <source>
        <strain evidence="2">ACIP1116281</strain>
    </source>
</reference>
<name>A0A447I999_9HYPH</name>
<dbReference type="SUPFAM" id="SSF159888">
    <property type="entry name" value="YdhG-like"/>
    <property type="match status" value="1"/>
</dbReference>
<accession>A0A447I999</accession>
<proteinExistence type="predicted"/>
<keyword evidence="3" id="KW-1185">Reference proteome</keyword>
<dbReference type="Pfam" id="PF08818">
    <property type="entry name" value="DUF1801"/>
    <property type="match status" value="1"/>
</dbReference>
<evidence type="ECO:0000259" key="1">
    <source>
        <dbReference type="Pfam" id="PF08818"/>
    </source>
</evidence>
<dbReference type="InterPro" id="IPR014922">
    <property type="entry name" value="YdhG-like"/>
</dbReference>
<organism evidence="2 3">
    <name type="scientific">Devosia equisanguinis</name>
    <dbReference type="NCBI Taxonomy" id="2490941"/>
    <lineage>
        <taxon>Bacteria</taxon>
        <taxon>Pseudomonadati</taxon>
        <taxon>Pseudomonadota</taxon>
        <taxon>Alphaproteobacteria</taxon>
        <taxon>Hyphomicrobiales</taxon>
        <taxon>Devosiaceae</taxon>
        <taxon>Devosia</taxon>
    </lineage>
</organism>
<dbReference type="AlphaFoldDB" id="A0A447I999"/>
<feature type="domain" description="YdhG-like" evidence="1">
    <location>
        <begin position="27"/>
        <end position="115"/>
    </location>
</feature>
<dbReference type="RefSeq" id="WP_164550280.1">
    <property type="nucleotide sequence ID" value="NZ_JBHTMH010000001.1"/>
</dbReference>
<dbReference type="Gene3D" id="3.90.1150.200">
    <property type="match status" value="1"/>
</dbReference>
<dbReference type="EMBL" id="UZWD01000018">
    <property type="protein sequence ID" value="VDS04110.1"/>
    <property type="molecule type" value="Genomic_DNA"/>
</dbReference>